<gene>
    <name evidence="2" type="ORF">GPA10_27835</name>
</gene>
<keyword evidence="3" id="KW-1185">Reference proteome</keyword>
<dbReference type="Proteomes" id="UP000483802">
    <property type="component" value="Unassembled WGS sequence"/>
</dbReference>
<dbReference type="EMBL" id="WPNZ01000017">
    <property type="protein sequence ID" value="MVO88470.1"/>
    <property type="molecule type" value="Genomic_DNA"/>
</dbReference>
<sequence length="194" mass="21254">MPRRRRARALAATVAGTAVLVIGSIGLAMNSNGGDGDGSERDGGEQRRSAASPGTGRDTVVLQGMNVRVQSTGAPLAWNNFRMGSGCGGNGNTKSFAVDLDESAPRTRPESGRGDFPYKVDESDPEVFRVRASTRSHDVRWYLELKWSSGARHGVLRIDDQGKPFRTSGGTDRPVYRWASPSKWVREQREQRQY</sequence>
<protein>
    <submittedName>
        <fullName evidence="2">Uncharacterized protein</fullName>
    </submittedName>
</protein>
<proteinExistence type="predicted"/>
<comment type="caution">
    <text evidence="2">The sequence shown here is derived from an EMBL/GenBank/DDBJ whole genome shotgun (WGS) entry which is preliminary data.</text>
</comment>
<organism evidence="2 3">
    <name type="scientific">Streptomyces typhae</name>
    <dbReference type="NCBI Taxonomy" id="2681492"/>
    <lineage>
        <taxon>Bacteria</taxon>
        <taxon>Bacillati</taxon>
        <taxon>Actinomycetota</taxon>
        <taxon>Actinomycetes</taxon>
        <taxon>Kitasatosporales</taxon>
        <taxon>Streptomycetaceae</taxon>
        <taxon>Streptomyces</taxon>
    </lineage>
</organism>
<feature type="compositionally biased region" description="Basic and acidic residues" evidence="1">
    <location>
        <begin position="38"/>
        <end position="48"/>
    </location>
</feature>
<reference evidence="2 3" key="1">
    <citation type="submission" date="2019-11" db="EMBL/GenBank/DDBJ databases">
        <title>Streptomyces typhae sp. nov., a novel endophytic actinomycete isolated from the root of cattail pollen (Typha angustifolia L.).</title>
        <authorList>
            <person name="Peng C."/>
        </authorList>
    </citation>
    <scope>NUCLEOTIDE SEQUENCE [LARGE SCALE GENOMIC DNA]</scope>
    <source>
        <strain evidence="3">p1417</strain>
    </source>
</reference>
<dbReference type="AlphaFoldDB" id="A0A6L6X4C9"/>
<evidence type="ECO:0000256" key="1">
    <source>
        <dbReference type="SAM" id="MobiDB-lite"/>
    </source>
</evidence>
<evidence type="ECO:0000313" key="2">
    <source>
        <dbReference type="EMBL" id="MVO88470.1"/>
    </source>
</evidence>
<dbReference type="RefSeq" id="WP_157167898.1">
    <property type="nucleotide sequence ID" value="NZ_WPNZ01000017.1"/>
</dbReference>
<feature type="region of interest" description="Disordered" evidence="1">
    <location>
        <begin position="29"/>
        <end position="58"/>
    </location>
</feature>
<evidence type="ECO:0000313" key="3">
    <source>
        <dbReference type="Proteomes" id="UP000483802"/>
    </source>
</evidence>
<name>A0A6L6X4C9_9ACTN</name>
<accession>A0A6L6X4C9</accession>